<dbReference type="EMBL" id="RXIC02000026">
    <property type="protein sequence ID" value="KAB1202329.1"/>
    <property type="molecule type" value="Genomic_DNA"/>
</dbReference>
<dbReference type="Pfam" id="PF14432">
    <property type="entry name" value="DYW_deaminase"/>
    <property type="match status" value="1"/>
</dbReference>
<dbReference type="Pfam" id="PF20430">
    <property type="entry name" value="Eplus_motif"/>
    <property type="match status" value="1"/>
</dbReference>
<dbReference type="Proteomes" id="UP000516437">
    <property type="component" value="Chromosome 8"/>
</dbReference>
<evidence type="ECO:0000259" key="4">
    <source>
        <dbReference type="Pfam" id="PF14432"/>
    </source>
</evidence>
<dbReference type="GO" id="GO:0008270">
    <property type="term" value="F:zinc ion binding"/>
    <property type="evidence" value="ECO:0007669"/>
    <property type="project" value="InterPro"/>
</dbReference>
<dbReference type="InterPro" id="IPR002885">
    <property type="entry name" value="PPR_rpt"/>
</dbReference>
<keyword evidence="2" id="KW-0677">Repeat</keyword>
<dbReference type="Pfam" id="PF13041">
    <property type="entry name" value="PPR_2"/>
    <property type="match status" value="2"/>
</dbReference>
<dbReference type="GO" id="GO:0009451">
    <property type="term" value="P:RNA modification"/>
    <property type="evidence" value="ECO:0007669"/>
    <property type="project" value="InterPro"/>
</dbReference>
<evidence type="ECO:0000256" key="2">
    <source>
        <dbReference type="ARBA" id="ARBA00022737"/>
    </source>
</evidence>
<accession>A0A6A1UPS9</accession>
<feature type="domain" description="DYW" evidence="4">
    <location>
        <begin position="480"/>
        <end position="572"/>
    </location>
</feature>
<dbReference type="FunFam" id="1.25.40.10:FF:000184">
    <property type="entry name" value="Pentatricopeptide repeat-containing protein, chloroplastic"/>
    <property type="match status" value="1"/>
</dbReference>
<keyword evidence="6" id="KW-1185">Reference proteome</keyword>
<evidence type="ECO:0000256" key="3">
    <source>
        <dbReference type="PROSITE-ProRule" id="PRU00708"/>
    </source>
</evidence>
<dbReference type="AlphaFoldDB" id="A0A6A1UPS9"/>
<protein>
    <recommendedName>
        <fullName evidence="4">DYW domain-containing protein</fullName>
    </recommendedName>
</protein>
<dbReference type="FunFam" id="1.25.40.10:FF:000348">
    <property type="entry name" value="Pentatricopeptide repeat-containing protein chloroplastic"/>
    <property type="match status" value="1"/>
</dbReference>
<feature type="repeat" description="PPR" evidence="3">
    <location>
        <begin position="265"/>
        <end position="299"/>
    </location>
</feature>
<dbReference type="InterPro" id="IPR046849">
    <property type="entry name" value="E2_motif"/>
</dbReference>
<reference evidence="5 6" key="1">
    <citation type="journal article" date="2019" name="Plant Biotechnol. J.">
        <title>The red bayberry genome and genetic basis of sex determination.</title>
        <authorList>
            <person name="Jia H.M."/>
            <person name="Jia H.J."/>
            <person name="Cai Q.L."/>
            <person name="Wang Y."/>
            <person name="Zhao H.B."/>
            <person name="Yang W.F."/>
            <person name="Wang G.Y."/>
            <person name="Li Y.H."/>
            <person name="Zhan D.L."/>
            <person name="Shen Y.T."/>
            <person name="Niu Q.F."/>
            <person name="Chang L."/>
            <person name="Qiu J."/>
            <person name="Zhao L."/>
            <person name="Xie H.B."/>
            <person name="Fu W.Y."/>
            <person name="Jin J."/>
            <person name="Li X.W."/>
            <person name="Jiao Y."/>
            <person name="Zhou C.C."/>
            <person name="Tu T."/>
            <person name="Chai C.Y."/>
            <person name="Gao J.L."/>
            <person name="Fan L.J."/>
            <person name="van de Weg E."/>
            <person name="Wang J.Y."/>
            <person name="Gao Z.S."/>
        </authorList>
    </citation>
    <scope>NUCLEOTIDE SEQUENCE [LARGE SCALE GENOMIC DNA]</scope>
    <source>
        <tissue evidence="5">Leaves</tissue>
    </source>
</reference>
<dbReference type="InterPro" id="IPR046960">
    <property type="entry name" value="PPR_At4g14850-like_plant"/>
</dbReference>
<sequence>MRTFTKLISSTHPTLHLAHPTVESFIWNTLIRAQVQAGSQVEVLTQTPLSIFLRMRFHGVEPDFHTFPFLLQSFNSPPDLQSGKQTHAQIFRFGLSKDPFVQTSLINMYSSCGDLMLAHQAFCEITQPDLPSWNSMINATVKLGSIDLARKLFDEMPERNVISWSCMINGYVRCSKYKEALVLFHDMQMLGVNGVRPNAYTMSGVLSACGRLGALEHGKWVHVYIGKCGMEIDVVLGTSLIDMYAKCGSIERAKWVFDNMGTNKDVMAWSAIISGMAMYGHTEECLELFGKMTSCRVSPNAVTFLGVLCACAHAGKVSEGKEYFRRMSEEFGVTPLIQHYGCMVDLYGRAGLIEEALIWVKSMPMEPDVLVWGALLSGSRKHGDIQTCETALEKLIELDPTNSGAYVLLSNVYAKMGRWPDVRHVRNLMEARGIKKVPGCSSVELEGVLHEFLVGDNSHPETKEIYKMLDEIMKRLKMEGYKGNTTEVLLDLDEEGKELALSLHSEKLAVAFCFLKTSPGTPIRIIKNLRICSDCHVAIKMISKVFEREVVVRDCHRFHHFKGGLCSCNDYW</sequence>
<dbReference type="PROSITE" id="PS51375">
    <property type="entry name" value="PPR"/>
    <property type="match status" value="2"/>
</dbReference>
<dbReference type="GO" id="GO:0003723">
    <property type="term" value="F:RNA binding"/>
    <property type="evidence" value="ECO:0007669"/>
    <property type="project" value="InterPro"/>
</dbReference>
<dbReference type="NCBIfam" id="TIGR00756">
    <property type="entry name" value="PPR"/>
    <property type="match status" value="4"/>
</dbReference>
<evidence type="ECO:0000313" key="5">
    <source>
        <dbReference type="EMBL" id="KAB1202329.1"/>
    </source>
</evidence>
<evidence type="ECO:0000256" key="1">
    <source>
        <dbReference type="ARBA" id="ARBA00006643"/>
    </source>
</evidence>
<dbReference type="Gene3D" id="1.25.40.10">
    <property type="entry name" value="Tetratricopeptide repeat domain"/>
    <property type="match status" value="3"/>
</dbReference>
<proteinExistence type="inferred from homology"/>
<dbReference type="InterPro" id="IPR032867">
    <property type="entry name" value="DYW_dom"/>
</dbReference>
<gene>
    <name evidence="5" type="ORF">CJ030_MR8G019142</name>
</gene>
<dbReference type="InterPro" id="IPR011990">
    <property type="entry name" value="TPR-like_helical_dom_sf"/>
</dbReference>
<dbReference type="Pfam" id="PF20431">
    <property type="entry name" value="E_motif"/>
    <property type="match status" value="1"/>
</dbReference>
<comment type="similarity">
    <text evidence="1">Belongs to the PPR family. PCMP-H subfamily.</text>
</comment>
<evidence type="ECO:0000313" key="6">
    <source>
        <dbReference type="Proteomes" id="UP000516437"/>
    </source>
</evidence>
<comment type="caution">
    <text evidence="5">The sequence shown here is derived from an EMBL/GenBank/DDBJ whole genome shotgun (WGS) entry which is preliminary data.</text>
</comment>
<dbReference type="OrthoDB" id="185373at2759"/>
<dbReference type="InterPro" id="IPR046848">
    <property type="entry name" value="E_motif"/>
</dbReference>
<dbReference type="PANTHER" id="PTHR47926">
    <property type="entry name" value="PENTATRICOPEPTIDE REPEAT-CONTAINING PROTEIN"/>
    <property type="match status" value="1"/>
</dbReference>
<dbReference type="Pfam" id="PF01535">
    <property type="entry name" value="PPR"/>
    <property type="match status" value="2"/>
</dbReference>
<feature type="repeat" description="PPR" evidence="3">
    <location>
        <begin position="129"/>
        <end position="163"/>
    </location>
</feature>
<dbReference type="PANTHER" id="PTHR47926:SF537">
    <property type="entry name" value="PENTACOTRIPEPTIDE-REPEAT REGION OF PRORP DOMAIN-CONTAINING PROTEIN"/>
    <property type="match status" value="1"/>
</dbReference>
<dbReference type="SUPFAM" id="SSF48452">
    <property type="entry name" value="TPR-like"/>
    <property type="match status" value="2"/>
</dbReference>
<name>A0A6A1UPS9_9ROSI</name>
<organism evidence="5 6">
    <name type="scientific">Morella rubra</name>
    <name type="common">Chinese bayberry</name>
    <dbReference type="NCBI Taxonomy" id="262757"/>
    <lineage>
        <taxon>Eukaryota</taxon>
        <taxon>Viridiplantae</taxon>
        <taxon>Streptophyta</taxon>
        <taxon>Embryophyta</taxon>
        <taxon>Tracheophyta</taxon>
        <taxon>Spermatophyta</taxon>
        <taxon>Magnoliopsida</taxon>
        <taxon>eudicotyledons</taxon>
        <taxon>Gunneridae</taxon>
        <taxon>Pentapetalae</taxon>
        <taxon>rosids</taxon>
        <taxon>fabids</taxon>
        <taxon>Fagales</taxon>
        <taxon>Myricaceae</taxon>
        <taxon>Morella</taxon>
    </lineage>
</organism>